<dbReference type="InterPro" id="IPR001753">
    <property type="entry name" value="Enoyl-CoA_hydra/iso"/>
</dbReference>
<comment type="similarity">
    <text evidence="1 2">Belongs to the enoyl-CoA hydratase/isomerase family.</text>
</comment>
<dbReference type="Gene3D" id="1.10.287.2460">
    <property type="match status" value="1"/>
</dbReference>
<evidence type="ECO:0000313" key="4">
    <source>
        <dbReference type="Proteomes" id="UP001596512"/>
    </source>
</evidence>
<keyword evidence="4" id="KW-1185">Reference proteome</keyword>
<evidence type="ECO:0000256" key="1">
    <source>
        <dbReference type="ARBA" id="ARBA00005254"/>
    </source>
</evidence>
<protein>
    <submittedName>
        <fullName evidence="3">Crotonase/enoyl-CoA hydratase family protein</fullName>
    </submittedName>
</protein>
<organism evidence="3 4">
    <name type="scientific">Actinokineospora soli</name>
    <dbReference type="NCBI Taxonomy" id="1048753"/>
    <lineage>
        <taxon>Bacteria</taxon>
        <taxon>Bacillati</taxon>
        <taxon>Actinomycetota</taxon>
        <taxon>Actinomycetes</taxon>
        <taxon>Pseudonocardiales</taxon>
        <taxon>Pseudonocardiaceae</taxon>
        <taxon>Actinokineospora</taxon>
    </lineage>
</organism>
<dbReference type="NCBIfam" id="NF006108">
    <property type="entry name" value="PRK08259.1"/>
    <property type="match status" value="1"/>
</dbReference>
<dbReference type="PANTHER" id="PTHR43802">
    <property type="entry name" value="ENOYL-COA HYDRATASE"/>
    <property type="match status" value="1"/>
</dbReference>
<evidence type="ECO:0000313" key="3">
    <source>
        <dbReference type="EMBL" id="MFC7614927.1"/>
    </source>
</evidence>
<sequence length="256" mass="26350">MTVRVDRVGPVTVVVLDRPEVRNAVDAEHAAALTAAFEEFDADPGQSVAVLHGAGGVFCAGADLKAVAEGRVSVGAPGEGPAGMGPTRLALTKPVIAAVEGHAVAGGLELAIWADLRVADPGAVFGVFCRRWGVPLIDGGTVRLPRLIGQSHALDMILTGRPVDAAEALRMGLANRVSAPGAALAEAVELAERLAAFPQTCLRHDRMSVHEQHGMDVTAAIANEWRHGVESLSADTLAGAARFAAGAGRHGSFEES</sequence>
<dbReference type="Gene3D" id="3.90.226.10">
    <property type="entry name" value="2-enoyl-CoA Hydratase, Chain A, domain 1"/>
    <property type="match status" value="1"/>
</dbReference>
<evidence type="ECO:0000256" key="2">
    <source>
        <dbReference type="RuleBase" id="RU003707"/>
    </source>
</evidence>
<dbReference type="InterPro" id="IPR029045">
    <property type="entry name" value="ClpP/crotonase-like_dom_sf"/>
</dbReference>
<dbReference type="PROSITE" id="PS00166">
    <property type="entry name" value="ENOYL_COA_HYDRATASE"/>
    <property type="match status" value="1"/>
</dbReference>
<dbReference type="Proteomes" id="UP001596512">
    <property type="component" value="Unassembled WGS sequence"/>
</dbReference>
<dbReference type="InterPro" id="IPR018376">
    <property type="entry name" value="Enoyl-CoA_hyd/isom_CS"/>
</dbReference>
<reference evidence="4" key="1">
    <citation type="journal article" date="2019" name="Int. J. Syst. Evol. Microbiol.">
        <title>The Global Catalogue of Microorganisms (GCM) 10K type strain sequencing project: providing services to taxonomists for standard genome sequencing and annotation.</title>
        <authorList>
            <consortium name="The Broad Institute Genomics Platform"/>
            <consortium name="The Broad Institute Genome Sequencing Center for Infectious Disease"/>
            <person name="Wu L."/>
            <person name="Ma J."/>
        </authorList>
    </citation>
    <scope>NUCLEOTIDE SEQUENCE [LARGE SCALE GENOMIC DNA]</scope>
    <source>
        <strain evidence="4">JCM 17695</strain>
    </source>
</reference>
<comment type="caution">
    <text evidence="3">The sequence shown here is derived from an EMBL/GenBank/DDBJ whole genome shotgun (WGS) entry which is preliminary data.</text>
</comment>
<accession>A0ABW2TPR3</accession>
<dbReference type="Pfam" id="PF00378">
    <property type="entry name" value="ECH_1"/>
    <property type="match status" value="1"/>
</dbReference>
<proteinExistence type="inferred from homology"/>
<name>A0ABW2TPR3_9PSEU</name>
<dbReference type="CDD" id="cd06558">
    <property type="entry name" value="crotonase-like"/>
    <property type="match status" value="1"/>
</dbReference>
<dbReference type="EMBL" id="JBHTEY010000004">
    <property type="protein sequence ID" value="MFC7614927.1"/>
    <property type="molecule type" value="Genomic_DNA"/>
</dbReference>
<gene>
    <name evidence="3" type="ORF">ACFQV2_16810</name>
</gene>
<dbReference type="SUPFAM" id="SSF52096">
    <property type="entry name" value="ClpP/crotonase"/>
    <property type="match status" value="1"/>
</dbReference>
<dbReference type="PANTHER" id="PTHR43802:SF1">
    <property type="entry name" value="IP11341P-RELATED"/>
    <property type="match status" value="1"/>
</dbReference>